<name>A0ABW0KIF5_9BACL</name>
<dbReference type="Pfam" id="PF00155">
    <property type="entry name" value="Aminotran_1_2"/>
    <property type="match status" value="1"/>
</dbReference>
<dbReference type="CDD" id="cd00609">
    <property type="entry name" value="AAT_like"/>
    <property type="match status" value="1"/>
</dbReference>
<dbReference type="PANTHER" id="PTHR42790:SF19">
    <property type="entry name" value="KYNURENINE_ALPHA-AMINOADIPATE AMINOTRANSFERASE, MITOCHONDRIAL"/>
    <property type="match status" value="1"/>
</dbReference>
<sequence length="402" mass="45042">MTRRLASFSFAKRVPSTPSIGSTTVTKPDHIHLSFGFAAPHLFPIDQLSVSAAEAVTLHGRKALQYSGSGGPGKILKWIQNRSLVHGINAELNQILVTYGSTQGIDLATRILVDPGDHVWVESPSFFSALQAFRTAEAVITSFPIDEDGVRVDLIENALLEAKRNHKPIPKLVYTMPTYHNPGGVTLSVEKRKRLAELAETYNFYILEDDAYSELNFTGNKYPPLYTLIPERVIYLNTFSKIIGPGLRLGWLIADQHVIDKVRLLNLGGSIGVFTQEILAQLLENFAFQGHVDSLSRHYRKQRDVMAEAIKESFGEHVSFHLPEGGFYIWLRFDDHVNTSEFLQDAANRGVSFVDGKSFFVKPEGYQYARLCFSYVSEEQIVRGVKILADTYFAYLNNPVPS</sequence>
<keyword evidence="2 6" id="KW-0032">Aminotransferase</keyword>
<evidence type="ECO:0000313" key="7">
    <source>
        <dbReference type="Proteomes" id="UP001596044"/>
    </source>
</evidence>
<feature type="domain" description="Aminotransferase class I/classII large" evidence="5">
    <location>
        <begin position="87"/>
        <end position="386"/>
    </location>
</feature>
<dbReference type="Proteomes" id="UP001596044">
    <property type="component" value="Unassembled WGS sequence"/>
</dbReference>
<dbReference type="RefSeq" id="WP_270880642.1">
    <property type="nucleotide sequence ID" value="NZ_JAQFVF010000034.1"/>
</dbReference>
<dbReference type="SUPFAM" id="SSF53383">
    <property type="entry name" value="PLP-dependent transferases"/>
    <property type="match status" value="1"/>
</dbReference>
<keyword evidence="3" id="KW-0808">Transferase</keyword>
<evidence type="ECO:0000256" key="1">
    <source>
        <dbReference type="ARBA" id="ARBA00001933"/>
    </source>
</evidence>
<keyword evidence="7" id="KW-1185">Reference proteome</keyword>
<dbReference type="InterPro" id="IPR050859">
    <property type="entry name" value="Class-I_PLP-dep_aminotransf"/>
</dbReference>
<dbReference type="GO" id="GO:0008483">
    <property type="term" value="F:transaminase activity"/>
    <property type="evidence" value="ECO:0007669"/>
    <property type="project" value="UniProtKB-KW"/>
</dbReference>
<keyword evidence="4" id="KW-0663">Pyridoxal phosphate</keyword>
<dbReference type="PANTHER" id="PTHR42790">
    <property type="entry name" value="AMINOTRANSFERASE"/>
    <property type="match status" value="1"/>
</dbReference>
<protein>
    <submittedName>
        <fullName evidence="6">PLP-dependent aminotransferase family protein</fullName>
    </submittedName>
</protein>
<evidence type="ECO:0000256" key="2">
    <source>
        <dbReference type="ARBA" id="ARBA00022576"/>
    </source>
</evidence>
<dbReference type="Gene3D" id="3.40.640.10">
    <property type="entry name" value="Type I PLP-dependent aspartate aminotransferase-like (Major domain)"/>
    <property type="match status" value="1"/>
</dbReference>
<gene>
    <name evidence="6" type="ORF">ACFPOG_29640</name>
</gene>
<dbReference type="InterPro" id="IPR004839">
    <property type="entry name" value="Aminotransferase_I/II_large"/>
</dbReference>
<evidence type="ECO:0000256" key="4">
    <source>
        <dbReference type="ARBA" id="ARBA00022898"/>
    </source>
</evidence>
<dbReference type="InterPro" id="IPR015422">
    <property type="entry name" value="PyrdxlP-dep_Trfase_small"/>
</dbReference>
<comment type="cofactor">
    <cofactor evidence="1">
        <name>pyridoxal 5'-phosphate</name>
        <dbReference type="ChEBI" id="CHEBI:597326"/>
    </cofactor>
</comment>
<evidence type="ECO:0000256" key="3">
    <source>
        <dbReference type="ARBA" id="ARBA00022679"/>
    </source>
</evidence>
<dbReference type="InterPro" id="IPR015424">
    <property type="entry name" value="PyrdxlP-dep_Trfase"/>
</dbReference>
<proteinExistence type="predicted"/>
<accession>A0ABW0KIF5</accession>
<dbReference type="Gene3D" id="3.90.1150.10">
    <property type="entry name" value="Aspartate Aminotransferase, domain 1"/>
    <property type="match status" value="1"/>
</dbReference>
<organism evidence="6 7">
    <name type="scientific">Paenibacillus aestuarii</name>
    <dbReference type="NCBI Taxonomy" id="516965"/>
    <lineage>
        <taxon>Bacteria</taxon>
        <taxon>Bacillati</taxon>
        <taxon>Bacillota</taxon>
        <taxon>Bacilli</taxon>
        <taxon>Bacillales</taxon>
        <taxon>Paenibacillaceae</taxon>
        <taxon>Paenibacillus</taxon>
    </lineage>
</organism>
<evidence type="ECO:0000313" key="6">
    <source>
        <dbReference type="EMBL" id="MFC5452377.1"/>
    </source>
</evidence>
<dbReference type="InterPro" id="IPR015421">
    <property type="entry name" value="PyrdxlP-dep_Trfase_major"/>
</dbReference>
<comment type="caution">
    <text evidence="6">The sequence shown here is derived from an EMBL/GenBank/DDBJ whole genome shotgun (WGS) entry which is preliminary data.</text>
</comment>
<dbReference type="EMBL" id="JBHSMJ010000051">
    <property type="protein sequence ID" value="MFC5452377.1"/>
    <property type="molecule type" value="Genomic_DNA"/>
</dbReference>
<evidence type="ECO:0000259" key="5">
    <source>
        <dbReference type="Pfam" id="PF00155"/>
    </source>
</evidence>
<reference evidence="7" key="1">
    <citation type="journal article" date="2019" name="Int. J. Syst. Evol. Microbiol.">
        <title>The Global Catalogue of Microorganisms (GCM) 10K type strain sequencing project: providing services to taxonomists for standard genome sequencing and annotation.</title>
        <authorList>
            <consortium name="The Broad Institute Genomics Platform"/>
            <consortium name="The Broad Institute Genome Sequencing Center for Infectious Disease"/>
            <person name="Wu L."/>
            <person name="Ma J."/>
        </authorList>
    </citation>
    <scope>NUCLEOTIDE SEQUENCE [LARGE SCALE GENOMIC DNA]</scope>
    <source>
        <strain evidence="7">KACC 11904</strain>
    </source>
</reference>